<keyword evidence="10" id="KW-1185">Reference proteome</keyword>
<sequence length="335" mass="34847">MSNTRQDAGSPHPDPRTSPTPSPVTPTAPPAAPPTAPAHRVRTATASTDATTDAVPGATTGATTGVTSDVTTGATAGAADSAATGVVTGVVRHEPAAPTRAQTLAPGARIDAHRHDEHQIAYAGTGVVAVTTDAGTWFAPGTRAIWVPAGTVHAHRAYGRLDLHLVGLPADDNPLGPDVPTVLAVSPLLRELIRAYTAAPGDTGAERRRLRAVLRDQLRASPQQPLRLPAASDPRLASVCSLLDADPADPRTLADLGAATNTSARTLSRLFRAEFGMTFPQWRTQVRLYHALRMLADGAPVTAVAHRCGWSSPSAFIDVFRRAFGSTPGAHHRAP</sequence>
<evidence type="ECO:0000256" key="5">
    <source>
        <dbReference type="ARBA" id="ARBA00074140"/>
    </source>
</evidence>
<dbReference type="PROSITE" id="PS01124">
    <property type="entry name" value="HTH_ARAC_FAMILY_2"/>
    <property type="match status" value="1"/>
</dbReference>
<dbReference type="Pfam" id="PF12833">
    <property type="entry name" value="HTH_18"/>
    <property type="match status" value="1"/>
</dbReference>
<name>A0A4Y3RB30_STRCI</name>
<dbReference type="SUPFAM" id="SSF46689">
    <property type="entry name" value="Homeodomain-like"/>
    <property type="match status" value="1"/>
</dbReference>
<evidence type="ECO:0000313" key="10">
    <source>
        <dbReference type="Proteomes" id="UP000319210"/>
    </source>
</evidence>
<reference evidence="9 10" key="1">
    <citation type="submission" date="2019-06" db="EMBL/GenBank/DDBJ databases">
        <title>Whole genome shotgun sequence of Streptomyces cacaoi subsp. cacaoi NBRC 12748.</title>
        <authorList>
            <person name="Hosoyama A."/>
            <person name="Uohara A."/>
            <person name="Ohji S."/>
            <person name="Ichikawa N."/>
        </authorList>
    </citation>
    <scope>NUCLEOTIDE SEQUENCE [LARGE SCALE GENOMIC DNA]</scope>
    <source>
        <strain evidence="9 10">NBRC 12748</strain>
    </source>
</reference>
<dbReference type="Gene3D" id="1.10.10.60">
    <property type="entry name" value="Homeodomain-like"/>
    <property type="match status" value="1"/>
</dbReference>
<dbReference type="FunFam" id="1.10.10.60:FF:000132">
    <property type="entry name" value="AraC family transcriptional regulator"/>
    <property type="match status" value="1"/>
</dbReference>
<feature type="compositionally biased region" description="Low complexity" evidence="7">
    <location>
        <begin position="43"/>
        <end position="67"/>
    </location>
</feature>
<keyword evidence="2" id="KW-0805">Transcription regulation</keyword>
<evidence type="ECO:0000256" key="7">
    <source>
        <dbReference type="SAM" id="MobiDB-lite"/>
    </source>
</evidence>
<keyword evidence="3" id="KW-0238">DNA-binding</keyword>
<dbReference type="Proteomes" id="UP000319210">
    <property type="component" value="Unassembled WGS sequence"/>
</dbReference>
<dbReference type="SMART" id="SM00342">
    <property type="entry name" value="HTH_ARAC"/>
    <property type="match status" value="1"/>
</dbReference>
<gene>
    <name evidence="9" type="ORF">SCA03_66090</name>
</gene>
<evidence type="ECO:0000313" key="9">
    <source>
        <dbReference type="EMBL" id="GEB54058.1"/>
    </source>
</evidence>
<dbReference type="InterPro" id="IPR014710">
    <property type="entry name" value="RmlC-like_jellyroll"/>
</dbReference>
<dbReference type="InterPro" id="IPR003313">
    <property type="entry name" value="AraC-bd"/>
</dbReference>
<evidence type="ECO:0000259" key="8">
    <source>
        <dbReference type="PROSITE" id="PS01124"/>
    </source>
</evidence>
<evidence type="ECO:0000256" key="6">
    <source>
        <dbReference type="ARBA" id="ARBA00079449"/>
    </source>
</evidence>
<comment type="caution">
    <text evidence="9">The sequence shown here is derived from an EMBL/GenBank/DDBJ whole genome shotgun (WGS) entry which is preliminary data.</text>
</comment>
<dbReference type="PANTHER" id="PTHR11019">
    <property type="entry name" value="HTH-TYPE TRANSCRIPTIONAL REGULATOR NIMR"/>
    <property type="match status" value="1"/>
</dbReference>
<dbReference type="GO" id="GO:0003700">
    <property type="term" value="F:DNA-binding transcription factor activity"/>
    <property type="evidence" value="ECO:0007669"/>
    <property type="project" value="InterPro"/>
</dbReference>
<dbReference type="Gene3D" id="2.60.120.10">
    <property type="entry name" value="Jelly Rolls"/>
    <property type="match status" value="1"/>
</dbReference>
<proteinExistence type="predicted"/>
<protein>
    <recommendedName>
        <fullName evidence="5">HTH-type transcriptional regulator RipA</fullName>
    </recommendedName>
    <alternativeName>
        <fullName evidence="6">Repressor of iron proteins A</fullName>
    </alternativeName>
</protein>
<evidence type="ECO:0000256" key="3">
    <source>
        <dbReference type="ARBA" id="ARBA00023125"/>
    </source>
</evidence>
<dbReference type="InterPro" id="IPR018060">
    <property type="entry name" value="HTH_AraC"/>
</dbReference>
<keyword evidence="4" id="KW-0804">Transcription</keyword>
<dbReference type="EMBL" id="BJMM01000079">
    <property type="protein sequence ID" value="GEB54058.1"/>
    <property type="molecule type" value="Genomic_DNA"/>
</dbReference>
<dbReference type="InterPro" id="IPR009057">
    <property type="entry name" value="Homeodomain-like_sf"/>
</dbReference>
<evidence type="ECO:0000256" key="4">
    <source>
        <dbReference type="ARBA" id="ARBA00023163"/>
    </source>
</evidence>
<dbReference type="PANTHER" id="PTHR11019:SF199">
    <property type="entry name" value="HTH-TYPE TRANSCRIPTIONAL REGULATOR NIMR"/>
    <property type="match status" value="1"/>
</dbReference>
<feature type="domain" description="HTH araC/xylS-type" evidence="8">
    <location>
        <begin position="237"/>
        <end position="334"/>
    </location>
</feature>
<dbReference type="AlphaFoldDB" id="A0A4Y3RB30"/>
<dbReference type="CDD" id="cd06124">
    <property type="entry name" value="cupin_NimR-like_N"/>
    <property type="match status" value="1"/>
</dbReference>
<organism evidence="9 10">
    <name type="scientific">Streptomyces cacaoi</name>
    <dbReference type="NCBI Taxonomy" id="1898"/>
    <lineage>
        <taxon>Bacteria</taxon>
        <taxon>Bacillati</taxon>
        <taxon>Actinomycetota</taxon>
        <taxon>Actinomycetes</taxon>
        <taxon>Kitasatosporales</taxon>
        <taxon>Streptomycetaceae</taxon>
        <taxon>Streptomyces</taxon>
    </lineage>
</organism>
<feature type="region of interest" description="Disordered" evidence="7">
    <location>
        <begin position="1"/>
        <end position="67"/>
    </location>
</feature>
<evidence type="ECO:0000256" key="2">
    <source>
        <dbReference type="ARBA" id="ARBA00023015"/>
    </source>
</evidence>
<dbReference type="GO" id="GO:0043565">
    <property type="term" value="F:sequence-specific DNA binding"/>
    <property type="evidence" value="ECO:0007669"/>
    <property type="project" value="InterPro"/>
</dbReference>
<dbReference type="SUPFAM" id="SSF51182">
    <property type="entry name" value="RmlC-like cupins"/>
    <property type="match status" value="1"/>
</dbReference>
<feature type="compositionally biased region" description="Pro residues" evidence="7">
    <location>
        <begin position="16"/>
        <end position="36"/>
    </location>
</feature>
<keyword evidence="1" id="KW-0678">Repressor</keyword>
<evidence type="ECO:0000256" key="1">
    <source>
        <dbReference type="ARBA" id="ARBA00022491"/>
    </source>
</evidence>
<dbReference type="Pfam" id="PF02311">
    <property type="entry name" value="AraC_binding"/>
    <property type="match status" value="1"/>
</dbReference>
<dbReference type="InterPro" id="IPR011051">
    <property type="entry name" value="RmlC_Cupin_sf"/>
</dbReference>
<accession>A0A4Y3RB30</accession>